<name>A0A2U3NXH8_9MYCO</name>
<dbReference type="AlphaFoldDB" id="A0A2U3NXH8"/>
<keyword evidence="1" id="KW-0812">Transmembrane</keyword>
<dbReference type="Proteomes" id="UP000240988">
    <property type="component" value="Unassembled WGS sequence"/>
</dbReference>
<dbReference type="EMBL" id="FUFA01000005">
    <property type="protein sequence ID" value="SPM36173.1"/>
    <property type="molecule type" value="Genomic_DNA"/>
</dbReference>
<evidence type="ECO:0000256" key="1">
    <source>
        <dbReference type="SAM" id="Phobius"/>
    </source>
</evidence>
<reference evidence="2 3" key="1">
    <citation type="submission" date="2017-01" db="EMBL/GenBank/DDBJ databases">
        <authorList>
            <consortium name="Urmite Genomes"/>
        </authorList>
    </citation>
    <scope>NUCLEOTIDE SEQUENCE [LARGE SCALE GENOMIC DNA]</scope>
    <source>
        <strain evidence="2 3">AB57</strain>
    </source>
</reference>
<keyword evidence="3" id="KW-1185">Reference proteome</keyword>
<proteinExistence type="predicted"/>
<keyword evidence="1" id="KW-0472">Membrane</keyword>
<gene>
    <name evidence="2" type="ORF">MRAB57_4012</name>
</gene>
<feature type="transmembrane region" description="Helical" evidence="1">
    <location>
        <begin position="6"/>
        <end position="27"/>
    </location>
</feature>
<sequence>MMYDLIDPVGMMFLMLALLGLIMAVVYGRDRHL</sequence>
<evidence type="ECO:0000313" key="2">
    <source>
        <dbReference type="EMBL" id="SPM36173.1"/>
    </source>
</evidence>
<organism evidence="2 3">
    <name type="scientific">Mycobacterium rhizamassiliense</name>
    <dbReference type="NCBI Taxonomy" id="1841860"/>
    <lineage>
        <taxon>Bacteria</taxon>
        <taxon>Bacillati</taxon>
        <taxon>Actinomycetota</taxon>
        <taxon>Actinomycetes</taxon>
        <taxon>Mycobacteriales</taxon>
        <taxon>Mycobacteriaceae</taxon>
        <taxon>Mycobacterium</taxon>
    </lineage>
</organism>
<accession>A0A2U3NXH8</accession>
<keyword evidence="1" id="KW-1133">Transmembrane helix</keyword>
<evidence type="ECO:0000313" key="3">
    <source>
        <dbReference type="Proteomes" id="UP000240988"/>
    </source>
</evidence>
<protein>
    <submittedName>
        <fullName evidence="2">Mycobacterium rhizamassiliense ORFan</fullName>
    </submittedName>
</protein>